<dbReference type="InParanoid" id="Q2FM86"/>
<name>Q2FM86_METHJ</name>
<dbReference type="HOGENOM" id="CLU_000445_69_8_2"/>
<dbReference type="PANTHER" id="PTHR44591:SF3">
    <property type="entry name" value="RESPONSE REGULATORY DOMAIN-CONTAINING PROTEIN"/>
    <property type="match status" value="1"/>
</dbReference>
<dbReference type="eggNOG" id="arCOG02391">
    <property type="taxonomic scope" value="Archaea"/>
</dbReference>
<evidence type="ECO:0000256" key="2">
    <source>
        <dbReference type="PROSITE-ProRule" id="PRU00169"/>
    </source>
</evidence>
<sequence length="121" mass="13350">MTTVLMVDDNPADIEEMNVILTEAGYNTLTQPDGIHILDFLKSHPTDLIMLDLVMPKLNGIEILRELKRDFPNIPVIMCSAAGLEQVVALALRVGAAGYVVKPYKKQELLESIEKVTGKTT</sequence>
<accession>Q2FM86</accession>
<dbReference type="EMBL" id="CP000254">
    <property type="protein sequence ID" value="ABD41676.1"/>
    <property type="molecule type" value="Genomic_DNA"/>
</dbReference>
<evidence type="ECO:0000259" key="3">
    <source>
        <dbReference type="PROSITE" id="PS50110"/>
    </source>
</evidence>
<dbReference type="KEGG" id="mhu:Mhun_1966"/>
<dbReference type="InterPro" id="IPR001789">
    <property type="entry name" value="Sig_transdc_resp-reg_receiver"/>
</dbReference>
<dbReference type="Pfam" id="PF00072">
    <property type="entry name" value="Response_reg"/>
    <property type="match status" value="1"/>
</dbReference>
<dbReference type="PROSITE" id="PS50110">
    <property type="entry name" value="RESPONSE_REGULATORY"/>
    <property type="match status" value="1"/>
</dbReference>
<dbReference type="EnsemblBacteria" id="ABD41676">
    <property type="protein sequence ID" value="ABD41676"/>
    <property type="gene ID" value="Mhun_1966"/>
</dbReference>
<dbReference type="STRING" id="323259.Mhun_1966"/>
<dbReference type="SUPFAM" id="SSF52172">
    <property type="entry name" value="CheY-like"/>
    <property type="match status" value="1"/>
</dbReference>
<evidence type="ECO:0000256" key="1">
    <source>
        <dbReference type="ARBA" id="ARBA00022553"/>
    </source>
</evidence>
<dbReference type="OrthoDB" id="9652at2157"/>
<dbReference type="GeneID" id="3924533"/>
<dbReference type="Proteomes" id="UP000001941">
    <property type="component" value="Chromosome"/>
</dbReference>
<feature type="domain" description="Response regulatory" evidence="3">
    <location>
        <begin position="3"/>
        <end position="117"/>
    </location>
</feature>
<keyword evidence="5" id="KW-1185">Reference proteome</keyword>
<gene>
    <name evidence="4" type="ordered locus">Mhun_1966</name>
</gene>
<reference evidence="5" key="1">
    <citation type="journal article" date="2016" name="Stand. Genomic Sci.">
        <title>Complete genome sequence of Methanospirillum hungatei type strain JF1.</title>
        <authorList>
            <person name="Gunsalus R.P."/>
            <person name="Cook L.E."/>
            <person name="Crable B."/>
            <person name="Rohlin L."/>
            <person name="McDonald E."/>
            <person name="Mouttaki H."/>
            <person name="Sieber J.R."/>
            <person name="Poweleit N."/>
            <person name="Zhou H."/>
            <person name="Lapidus A.L."/>
            <person name="Daligault H.E."/>
            <person name="Land M."/>
            <person name="Gilna P."/>
            <person name="Ivanova N."/>
            <person name="Kyrpides N."/>
            <person name="Culley D.E."/>
            <person name="McInerney M.J."/>
        </authorList>
    </citation>
    <scope>NUCLEOTIDE SEQUENCE [LARGE SCALE GENOMIC DNA]</scope>
    <source>
        <strain evidence="5">ATCC 27890 / DSM 864 / NBRC 100397 / JF-1</strain>
    </source>
</reference>
<dbReference type="Gene3D" id="3.40.50.2300">
    <property type="match status" value="1"/>
</dbReference>
<organism evidence="4 5">
    <name type="scientific">Methanospirillum hungatei JF-1 (strain ATCC 27890 / DSM 864 / NBRC 100397 / JF-1)</name>
    <dbReference type="NCBI Taxonomy" id="323259"/>
    <lineage>
        <taxon>Archaea</taxon>
        <taxon>Methanobacteriati</taxon>
        <taxon>Methanobacteriota</taxon>
        <taxon>Stenosarchaea group</taxon>
        <taxon>Methanomicrobia</taxon>
        <taxon>Methanomicrobiales</taxon>
        <taxon>Methanospirillaceae</taxon>
        <taxon>Methanospirillum</taxon>
    </lineage>
</organism>
<dbReference type="AlphaFoldDB" id="Q2FM86"/>
<dbReference type="GO" id="GO:0000160">
    <property type="term" value="P:phosphorelay signal transduction system"/>
    <property type="evidence" value="ECO:0007669"/>
    <property type="project" value="InterPro"/>
</dbReference>
<dbReference type="InterPro" id="IPR011006">
    <property type="entry name" value="CheY-like_superfamily"/>
</dbReference>
<protein>
    <submittedName>
        <fullName evidence="4">Response regulator receiver domain protein (CheY-like)</fullName>
    </submittedName>
</protein>
<feature type="modified residue" description="4-aspartylphosphate" evidence="2">
    <location>
        <position position="52"/>
    </location>
</feature>
<keyword evidence="1 2" id="KW-0597">Phosphoprotein</keyword>
<dbReference type="SMART" id="SM00448">
    <property type="entry name" value="REC"/>
    <property type="match status" value="1"/>
</dbReference>
<dbReference type="PANTHER" id="PTHR44591">
    <property type="entry name" value="STRESS RESPONSE REGULATOR PROTEIN 1"/>
    <property type="match status" value="1"/>
</dbReference>
<proteinExistence type="predicted"/>
<evidence type="ECO:0000313" key="5">
    <source>
        <dbReference type="Proteomes" id="UP000001941"/>
    </source>
</evidence>
<evidence type="ECO:0000313" key="4">
    <source>
        <dbReference type="EMBL" id="ABD41676.1"/>
    </source>
</evidence>
<dbReference type="RefSeq" id="WP_011448938.1">
    <property type="nucleotide sequence ID" value="NC_007796.1"/>
</dbReference>
<dbReference type="InterPro" id="IPR050595">
    <property type="entry name" value="Bact_response_regulator"/>
</dbReference>